<dbReference type="EMBL" id="BMWS01000042">
    <property type="protein sequence ID" value="GGX33876.1"/>
    <property type="molecule type" value="Genomic_DNA"/>
</dbReference>
<organism evidence="2 3">
    <name type="scientific">Aquimarina muelleri</name>
    <dbReference type="NCBI Taxonomy" id="279356"/>
    <lineage>
        <taxon>Bacteria</taxon>
        <taxon>Pseudomonadati</taxon>
        <taxon>Bacteroidota</taxon>
        <taxon>Flavobacteriia</taxon>
        <taxon>Flavobacteriales</taxon>
        <taxon>Flavobacteriaceae</taxon>
        <taxon>Aquimarina</taxon>
    </lineage>
</organism>
<evidence type="ECO:0000256" key="1">
    <source>
        <dbReference type="SAM" id="SignalP"/>
    </source>
</evidence>
<reference evidence="2 3" key="1">
    <citation type="journal article" date="2014" name="Int. J. Syst. Evol. Microbiol.">
        <title>Complete genome sequence of Corynebacterium casei LMG S-19264T (=DSM 44701T), isolated from a smear-ripened cheese.</title>
        <authorList>
            <consortium name="US DOE Joint Genome Institute (JGI-PGF)"/>
            <person name="Walter F."/>
            <person name="Albersmeier A."/>
            <person name="Kalinowski J."/>
            <person name="Ruckert C."/>
        </authorList>
    </citation>
    <scope>NUCLEOTIDE SEQUENCE [LARGE SCALE GENOMIC DNA]</scope>
    <source>
        <strain evidence="2 3">KCTC 12285</strain>
    </source>
</reference>
<dbReference type="Proteomes" id="UP000601108">
    <property type="component" value="Unassembled WGS sequence"/>
</dbReference>
<evidence type="ECO:0008006" key="4">
    <source>
        <dbReference type="Google" id="ProtNLM"/>
    </source>
</evidence>
<keyword evidence="3" id="KW-1185">Reference proteome</keyword>
<dbReference type="AlphaFoldDB" id="A0A918JYK3"/>
<name>A0A918JYK3_9FLAO</name>
<proteinExistence type="predicted"/>
<feature type="chain" id="PRO_5037185727" description="Lipoprotein" evidence="1">
    <location>
        <begin position="23"/>
        <end position="275"/>
    </location>
</feature>
<sequence>MKNNFFLLMFLLLFFQCNSSSKNNNNLQENHNKRYNNTESSYEKIKTAIKSKDTIIVKLENLKVIVEVDEDEKEDFNIEYNELIGLNKAGKVYEKRDTIRINSEYNDMTGISNLNNKKLIIKGIDNVKELNVTFSYSIGIGYAFDALNDEVPALINEYIYIIKESIILDLLQSNELIVKSEKDYEFKIMEKYFNEIKQKIYTNKKELYSKLMNDKSSTYYKDEYYRNSMQAFLNKKESDFNSLKELDAFIQVADVVIQFKGKTKDGKEFTEYLGG</sequence>
<protein>
    <recommendedName>
        <fullName evidence="4">Lipoprotein</fullName>
    </recommendedName>
</protein>
<comment type="caution">
    <text evidence="2">The sequence shown here is derived from an EMBL/GenBank/DDBJ whole genome shotgun (WGS) entry which is preliminary data.</text>
</comment>
<keyword evidence="1" id="KW-0732">Signal</keyword>
<gene>
    <name evidence="2" type="ORF">GCM10007384_38270</name>
</gene>
<feature type="signal peptide" evidence="1">
    <location>
        <begin position="1"/>
        <end position="22"/>
    </location>
</feature>
<evidence type="ECO:0000313" key="3">
    <source>
        <dbReference type="Proteomes" id="UP000601108"/>
    </source>
</evidence>
<evidence type="ECO:0000313" key="2">
    <source>
        <dbReference type="EMBL" id="GGX33876.1"/>
    </source>
</evidence>
<accession>A0A918JYK3</accession>
<dbReference type="RefSeq" id="WP_155837955.1">
    <property type="nucleotide sequence ID" value="NZ_BMWS01000042.1"/>
</dbReference>